<evidence type="ECO:0000256" key="2">
    <source>
        <dbReference type="ARBA" id="ARBA00030892"/>
    </source>
</evidence>
<evidence type="ECO:0000313" key="7">
    <source>
        <dbReference type="Proteomes" id="UP000559117"/>
    </source>
</evidence>
<proteinExistence type="predicted"/>
<dbReference type="PANTHER" id="PTHR46036:SF5">
    <property type="entry name" value="LACTOYLGLUTATHIONE LYASE"/>
    <property type="match status" value="1"/>
</dbReference>
<protein>
    <recommendedName>
        <fullName evidence="2">Aldoketomutase</fullName>
    </recommendedName>
    <alternativeName>
        <fullName evidence="1">Ketone-aldehyde mutase</fullName>
    </alternativeName>
    <alternativeName>
        <fullName evidence="3">Methylglyoxalase</fullName>
    </alternativeName>
    <alternativeName>
        <fullName evidence="4">S-D-lactoylglutathione methylglyoxal lyase</fullName>
    </alternativeName>
</protein>
<evidence type="ECO:0000259" key="5">
    <source>
        <dbReference type="PROSITE" id="PS51819"/>
    </source>
</evidence>
<dbReference type="PROSITE" id="PS51819">
    <property type="entry name" value="VOC"/>
    <property type="match status" value="1"/>
</dbReference>
<evidence type="ECO:0000256" key="3">
    <source>
        <dbReference type="ARBA" id="ARBA00032460"/>
    </source>
</evidence>
<feature type="domain" description="VOC" evidence="5">
    <location>
        <begin position="4"/>
        <end position="119"/>
    </location>
</feature>
<dbReference type="SUPFAM" id="SSF54593">
    <property type="entry name" value="Glyoxalase/Bleomycin resistance protein/Dihydroxybiphenyl dioxygenase"/>
    <property type="match status" value="1"/>
</dbReference>
<dbReference type="InterPro" id="IPR029068">
    <property type="entry name" value="Glyas_Bleomycin-R_OHBP_Dase"/>
</dbReference>
<organism evidence="6 7">
    <name type="scientific">Pectinatus brassicae</name>
    <dbReference type="NCBI Taxonomy" id="862415"/>
    <lineage>
        <taxon>Bacteria</taxon>
        <taxon>Bacillati</taxon>
        <taxon>Bacillota</taxon>
        <taxon>Negativicutes</taxon>
        <taxon>Selenomonadales</taxon>
        <taxon>Selenomonadaceae</taxon>
        <taxon>Pectinatus</taxon>
    </lineage>
</organism>
<evidence type="ECO:0000256" key="4">
    <source>
        <dbReference type="ARBA" id="ARBA00033298"/>
    </source>
</evidence>
<reference evidence="6 7" key="1">
    <citation type="submission" date="2020-08" db="EMBL/GenBank/DDBJ databases">
        <title>Genomic Encyclopedia of Type Strains, Phase IV (KMG-IV): sequencing the most valuable type-strain genomes for metagenomic binning, comparative biology and taxonomic classification.</title>
        <authorList>
            <person name="Goeker M."/>
        </authorList>
    </citation>
    <scope>NUCLEOTIDE SEQUENCE [LARGE SCALE GENOMIC DNA]</scope>
    <source>
        <strain evidence="6 7">DSM 24661</strain>
    </source>
</reference>
<dbReference type="PANTHER" id="PTHR46036">
    <property type="entry name" value="LACTOYLGLUTATHIONE LYASE"/>
    <property type="match status" value="1"/>
</dbReference>
<comment type="caution">
    <text evidence="6">The sequence shown here is derived from an EMBL/GenBank/DDBJ whole genome shotgun (WGS) entry which is preliminary data.</text>
</comment>
<dbReference type="InterPro" id="IPR037523">
    <property type="entry name" value="VOC_core"/>
</dbReference>
<dbReference type="GO" id="GO:0019243">
    <property type="term" value="P:methylglyoxal catabolic process to D-lactate via S-lactoyl-glutathione"/>
    <property type="evidence" value="ECO:0007669"/>
    <property type="project" value="TreeGrafter"/>
</dbReference>
<dbReference type="Gene3D" id="3.10.180.10">
    <property type="entry name" value="2,3-Dihydroxybiphenyl 1,2-Dioxygenase, domain 1"/>
    <property type="match status" value="1"/>
</dbReference>
<dbReference type="Proteomes" id="UP000559117">
    <property type="component" value="Unassembled WGS sequence"/>
</dbReference>
<gene>
    <name evidence="6" type="ORF">HNR32_001402</name>
</gene>
<accession>A0A840UTV4</accession>
<sequence length="119" mass="14062">MKFKFAHNNFNVLDLEKSMAFYEKALNLKEVRRKEKPDFTLVYLGDGKTNHTLELTYLKDRKEKYNLGENEFHLAFAVENMDEAHALHEEMGCICYENKEMGIYFISDPDGYWLEIIPA</sequence>
<dbReference type="EMBL" id="JACHFH010000015">
    <property type="protein sequence ID" value="MBB5336254.1"/>
    <property type="molecule type" value="Genomic_DNA"/>
</dbReference>
<dbReference type="GO" id="GO:0005737">
    <property type="term" value="C:cytoplasm"/>
    <property type="evidence" value="ECO:0007669"/>
    <property type="project" value="TreeGrafter"/>
</dbReference>
<evidence type="ECO:0000256" key="1">
    <source>
        <dbReference type="ARBA" id="ARBA00030291"/>
    </source>
</evidence>
<name>A0A840UTV4_9FIRM</name>
<dbReference type="AlphaFoldDB" id="A0A840UTV4"/>
<dbReference type="InterPro" id="IPR004360">
    <property type="entry name" value="Glyas_Fos-R_dOase_dom"/>
</dbReference>
<keyword evidence="6" id="KW-0456">Lyase</keyword>
<evidence type="ECO:0000313" key="6">
    <source>
        <dbReference type="EMBL" id="MBB5336254.1"/>
    </source>
</evidence>
<dbReference type="Pfam" id="PF00903">
    <property type="entry name" value="Glyoxalase"/>
    <property type="match status" value="1"/>
</dbReference>
<dbReference type="GO" id="GO:0004462">
    <property type="term" value="F:lactoylglutathione lyase activity"/>
    <property type="evidence" value="ECO:0007669"/>
    <property type="project" value="TreeGrafter"/>
</dbReference>
<dbReference type="RefSeq" id="WP_183861045.1">
    <property type="nucleotide sequence ID" value="NZ_JACHFH010000015.1"/>
</dbReference>
<keyword evidence="7" id="KW-1185">Reference proteome</keyword>